<evidence type="ECO:0000313" key="2">
    <source>
        <dbReference type="Proteomes" id="UP001231189"/>
    </source>
</evidence>
<dbReference type="EMBL" id="JAUUTY010000002">
    <property type="protein sequence ID" value="KAK1685720.1"/>
    <property type="molecule type" value="Genomic_DNA"/>
</dbReference>
<comment type="caution">
    <text evidence="1">The sequence shown here is derived from an EMBL/GenBank/DDBJ whole genome shotgun (WGS) entry which is preliminary data.</text>
</comment>
<name>A0AAD8TN59_LOLMU</name>
<organism evidence="1 2">
    <name type="scientific">Lolium multiflorum</name>
    <name type="common">Italian ryegrass</name>
    <name type="synonym">Lolium perenne subsp. multiflorum</name>
    <dbReference type="NCBI Taxonomy" id="4521"/>
    <lineage>
        <taxon>Eukaryota</taxon>
        <taxon>Viridiplantae</taxon>
        <taxon>Streptophyta</taxon>
        <taxon>Embryophyta</taxon>
        <taxon>Tracheophyta</taxon>
        <taxon>Spermatophyta</taxon>
        <taxon>Magnoliopsida</taxon>
        <taxon>Liliopsida</taxon>
        <taxon>Poales</taxon>
        <taxon>Poaceae</taxon>
        <taxon>BOP clade</taxon>
        <taxon>Pooideae</taxon>
        <taxon>Poodae</taxon>
        <taxon>Poeae</taxon>
        <taxon>Poeae Chloroplast Group 2 (Poeae type)</taxon>
        <taxon>Loliodinae</taxon>
        <taxon>Loliinae</taxon>
        <taxon>Lolium</taxon>
    </lineage>
</organism>
<evidence type="ECO:0000313" key="1">
    <source>
        <dbReference type="EMBL" id="KAK1685720.1"/>
    </source>
</evidence>
<dbReference type="Proteomes" id="UP001231189">
    <property type="component" value="Unassembled WGS sequence"/>
</dbReference>
<accession>A0AAD8TN59</accession>
<dbReference type="AlphaFoldDB" id="A0AAD8TN59"/>
<gene>
    <name evidence="1" type="ORF">QYE76_046568</name>
</gene>
<protein>
    <submittedName>
        <fullName evidence="1">Uncharacterized protein</fullName>
    </submittedName>
</protein>
<keyword evidence="2" id="KW-1185">Reference proteome</keyword>
<reference evidence="1" key="1">
    <citation type="submission" date="2023-07" db="EMBL/GenBank/DDBJ databases">
        <title>A chromosome-level genome assembly of Lolium multiflorum.</title>
        <authorList>
            <person name="Chen Y."/>
            <person name="Copetti D."/>
            <person name="Kolliker R."/>
            <person name="Studer B."/>
        </authorList>
    </citation>
    <scope>NUCLEOTIDE SEQUENCE</scope>
    <source>
        <strain evidence="1">02402/16</strain>
        <tissue evidence="1">Leaf</tissue>
    </source>
</reference>
<sequence>MAYGASSSSSPPSFFSCAARWLLLSSLPLHLLLLLRPARLMRVAVVGGGHAGASAAEALAFVGALIDRKCGDGDGARRTSRAICTCNSRRGRLAGDGGAGARCRRTALTYSICASASRAHGDGARLRLYLRVGGVDGSLATAATTHGDREGVSYLRVGGMVWKTPWRRRRIQREETQGREVGEHRGERLGMEDRACTF</sequence>
<proteinExistence type="predicted"/>